<organism evidence="2 3">
    <name type="scientific">Zhihengliuella halotolerans</name>
    <dbReference type="NCBI Taxonomy" id="370736"/>
    <lineage>
        <taxon>Bacteria</taxon>
        <taxon>Bacillati</taxon>
        <taxon>Actinomycetota</taxon>
        <taxon>Actinomycetes</taxon>
        <taxon>Micrococcales</taxon>
        <taxon>Micrococcaceae</taxon>
        <taxon>Zhihengliuella</taxon>
    </lineage>
</organism>
<dbReference type="RefSeq" id="WP_102160770.1">
    <property type="nucleotide sequence ID" value="NZ_PGGT01000060.1"/>
</dbReference>
<dbReference type="OrthoDB" id="4966085at2"/>
<evidence type="ECO:0008006" key="4">
    <source>
        <dbReference type="Google" id="ProtNLM"/>
    </source>
</evidence>
<sequence length="59" mass="6473">MGLGDSLGGLGDKVNKLKEEHGDQINETVDNLQEEHGDKLGKHSEKVNDAVDRGQEFLK</sequence>
<reference evidence="2 3" key="1">
    <citation type="submission" date="2019-02" db="EMBL/GenBank/DDBJ databases">
        <title>Sequencing the genomes of 1000 actinobacteria strains.</title>
        <authorList>
            <person name="Klenk H.-P."/>
        </authorList>
    </citation>
    <scope>NUCLEOTIDE SEQUENCE [LARGE SCALE GENOMIC DNA]</scope>
    <source>
        <strain evidence="2 3">DSM 17364</strain>
    </source>
</reference>
<dbReference type="EMBL" id="SHLA01000001">
    <property type="protein sequence ID" value="RZU63310.1"/>
    <property type="molecule type" value="Genomic_DNA"/>
</dbReference>
<feature type="compositionally biased region" description="Basic and acidic residues" evidence="1">
    <location>
        <begin position="13"/>
        <end position="24"/>
    </location>
</feature>
<feature type="compositionally biased region" description="Gly residues" evidence="1">
    <location>
        <begin position="1"/>
        <end position="11"/>
    </location>
</feature>
<evidence type="ECO:0000313" key="3">
    <source>
        <dbReference type="Proteomes" id="UP000292685"/>
    </source>
</evidence>
<keyword evidence="3" id="KW-1185">Reference proteome</keyword>
<comment type="caution">
    <text evidence="2">The sequence shown here is derived from an EMBL/GenBank/DDBJ whole genome shotgun (WGS) entry which is preliminary data.</text>
</comment>
<protein>
    <recommendedName>
        <fullName evidence="4">Antitoxin protein of toxin-antitoxin system</fullName>
    </recommendedName>
</protein>
<feature type="region of interest" description="Disordered" evidence="1">
    <location>
        <begin position="1"/>
        <end position="59"/>
    </location>
</feature>
<accession>A0A4Q8AG34</accession>
<name>A0A4Q8AG34_9MICC</name>
<gene>
    <name evidence="2" type="ORF">EV380_2926</name>
</gene>
<feature type="compositionally biased region" description="Basic and acidic residues" evidence="1">
    <location>
        <begin position="33"/>
        <end position="59"/>
    </location>
</feature>
<proteinExistence type="predicted"/>
<dbReference type="AlphaFoldDB" id="A0A4Q8AG34"/>
<evidence type="ECO:0000313" key="2">
    <source>
        <dbReference type="EMBL" id="RZU63310.1"/>
    </source>
</evidence>
<dbReference type="Proteomes" id="UP000292685">
    <property type="component" value="Unassembled WGS sequence"/>
</dbReference>
<evidence type="ECO:0000256" key="1">
    <source>
        <dbReference type="SAM" id="MobiDB-lite"/>
    </source>
</evidence>